<dbReference type="OrthoDB" id="798881at2"/>
<organism evidence="2 3">
    <name type="scientific">Pedobacter yonginense</name>
    <dbReference type="NCBI Taxonomy" id="651869"/>
    <lineage>
        <taxon>Bacteria</taxon>
        <taxon>Pseudomonadati</taxon>
        <taxon>Bacteroidota</taxon>
        <taxon>Sphingobacteriia</taxon>
        <taxon>Sphingobacteriales</taxon>
        <taxon>Sphingobacteriaceae</taxon>
        <taxon>Pedobacter</taxon>
    </lineage>
</organism>
<evidence type="ECO:0000256" key="1">
    <source>
        <dbReference type="SAM" id="Phobius"/>
    </source>
</evidence>
<protein>
    <submittedName>
        <fullName evidence="2">Uncharacterized protein</fullName>
    </submittedName>
</protein>
<accession>A0A317EMR4</accession>
<evidence type="ECO:0000313" key="3">
    <source>
        <dbReference type="Proteomes" id="UP000245379"/>
    </source>
</evidence>
<keyword evidence="3" id="KW-1185">Reference proteome</keyword>
<dbReference type="Proteomes" id="UP000245379">
    <property type="component" value="Unassembled WGS sequence"/>
</dbReference>
<reference evidence="2 3" key="1">
    <citation type="submission" date="2018-05" db="EMBL/GenBank/DDBJ databases">
        <title>Pedobacter paludis sp. nov., isolated from wetland soil.</title>
        <authorList>
            <person name="Zhang Y."/>
            <person name="Wang G."/>
        </authorList>
    </citation>
    <scope>NUCLEOTIDE SEQUENCE [LARGE SCALE GENOMIC DNA]</scope>
    <source>
        <strain evidence="2 3">KCTC22721</strain>
    </source>
</reference>
<proteinExistence type="predicted"/>
<keyword evidence="1" id="KW-0812">Transmembrane</keyword>
<name>A0A317EMR4_9SPHI</name>
<keyword evidence="1" id="KW-1133">Transmembrane helix</keyword>
<dbReference type="AlphaFoldDB" id="A0A317EMR4"/>
<keyword evidence="1" id="KW-0472">Membrane</keyword>
<evidence type="ECO:0000313" key="2">
    <source>
        <dbReference type="EMBL" id="PWS27894.1"/>
    </source>
</evidence>
<sequence>MGLQQNSNNNFNWLYYALGLLFGIITAVVITQSYLYAILGGIFGLLTAGLFLNALVKGRKY</sequence>
<gene>
    <name evidence="2" type="ORF">DHW03_09995</name>
</gene>
<feature type="transmembrane region" description="Helical" evidence="1">
    <location>
        <begin position="12"/>
        <end position="30"/>
    </location>
</feature>
<dbReference type="EMBL" id="QGNZ01000002">
    <property type="protein sequence ID" value="PWS27894.1"/>
    <property type="molecule type" value="Genomic_DNA"/>
</dbReference>
<comment type="caution">
    <text evidence="2">The sequence shown here is derived from an EMBL/GenBank/DDBJ whole genome shotgun (WGS) entry which is preliminary data.</text>
</comment>
<feature type="transmembrane region" description="Helical" evidence="1">
    <location>
        <begin position="36"/>
        <end position="56"/>
    </location>
</feature>